<dbReference type="PANTHER" id="PTHR30404">
    <property type="entry name" value="N-ACETYLMURAMOYL-L-ALANINE AMIDASE"/>
    <property type="match status" value="1"/>
</dbReference>
<evidence type="ECO:0000256" key="3">
    <source>
        <dbReference type="SAM" id="MobiDB-lite"/>
    </source>
</evidence>
<dbReference type="Gene3D" id="2.30.30.40">
    <property type="entry name" value="SH3 Domains"/>
    <property type="match status" value="4"/>
</dbReference>
<feature type="region of interest" description="Disordered" evidence="3">
    <location>
        <begin position="1"/>
        <end position="60"/>
    </location>
</feature>
<keyword evidence="6" id="KW-1185">Reference proteome</keyword>
<dbReference type="PANTHER" id="PTHR30404:SF0">
    <property type="entry name" value="N-ACETYLMURAMOYL-L-ALANINE AMIDASE AMIC"/>
    <property type="match status" value="1"/>
</dbReference>
<keyword evidence="2" id="KW-0961">Cell wall biogenesis/degradation</keyword>
<name>A0ABS2P6B8_9BACL</name>
<feature type="compositionally biased region" description="Basic and acidic residues" evidence="3">
    <location>
        <begin position="1"/>
        <end position="16"/>
    </location>
</feature>
<dbReference type="Proteomes" id="UP000741863">
    <property type="component" value="Unassembled WGS sequence"/>
</dbReference>
<sequence length="532" mass="57360">MAFVHEDALILKRESENQEEENEGSVDDEQVEESQQIEEEAEVPEDSQLQPQSADGLEPRSIGIVTHRNLAIRESASGSSQRVGNATEGDALEILETVGEGPWVSIRYNGDIAYTHSNYFVELEVAGEDEPVIGTGTVTHRALAIRSHPSGSAARVGTLTEGAQVEVHEYVNDGPWFAFTFKGGIAYTHRDYVDIEEITPPTDPPGDGELGEVIATGIVDANGRLAVRTEPSGSSESLGHLVSGDIVLIYEYINGGPWVKIEYEGQVAYTHADYMNVTEMGDVIDTATVTHHRLSVRSGPGASYETVHRLTTGDQVEILQFVNGGPWVEVNFNGGSGFTHLDHLRLHAGNTGPLQGRLIVVDAGHGGHDPGAQGNGLVEKTLNLQVSLELAQRLESSGAEVILTRNTDTFIDLSVRANIANQADADLFISVHGNAATDPRARGAETFHHTSANPASVRLANVMQDRLVSDTGMTYRRVDSANFAVLRETAMPATLIELGFLTNSGDASIMRQPGYPARAGEALHQGFLDYYS</sequence>
<comment type="caution">
    <text evidence="5">The sequence shown here is derived from an EMBL/GenBank/DDBJ whole genome shotgun (WGS) entry which is preliminary data.</text>
</comment>
<dbReference type="SMART" id="SM00646">
    <property type="entry name" value="Ami_3"/>
    <property type="match status" value="1"/>
</dbReference>
<reference evidence="5 6" key="1">
    <citation type="submission" date="2021-01" db="EMBL/GenBank/DDBJ databases">
        <title>Genomic Encyclopedia of Type Strains, Phase IV (KMG-IV): sequencing the most valuable type-strain genomes for metagenomic binning, comparative biology and taxonomic classification.</title>
        <authorList>
            <person name="Goeker M."/>
        </authorList>
    </citation>
    <scope>NUCLEOTIDE SEQUENCE [LARGE SCALE GENOMIC DNA]</scope>
    <source>
        <strain evidence="5 6">DSM 25540</strain>
    </source>
</reference>
<dbReference type="Gene3D" id="3.40.630.40">
    <property type="entry name" value="Zn-dependent exopeptidases"/>
    <property type="match status" value="1"/>
</dbReference>
<evidence type="ECO:0000313" key="6">
    <source>
        <dbReference type="Proteomes" id="UP000741863"/>
    </source>
</evidence>
<accession>A0ABS2P6B8</accession>
<evidence type="ECO:0000256" key="1">
    <source>
        <dbReference type="ARBA" id="ARBA00022801"/>
    </source>
</evidence>
<dbReference type="CDD" id="cd02696">
    <property type="entry name" value="MurNAc-LAA"/>
    <property type="match status" value="1"/>
</dbReference>
<dbReference type="GO" id="GO:0008745">
    <property type="term" value="F:N-acetylmuramoyl-L-alanine amidase activity"/>
    <property type="evidence" value="ECO:0007669"/>
    <property type="project" value="UniProtKB-EC"/>
</dbReference>
<organism evidence="5 6">
    <name type="scientific">Geomicrobium sediminis</name>
    <dbReference type="NCBI Taxonomy" id="1347788"/>
    <lineage>
        <taxon>Bacteria</taxon>
        <taxon>Bacillati</taxon>
        <taxon>Bacillota</taxon>
        <taxon>Bacilli</taxon>
        <taxon>Bacillales</taxon>
        <taxon>Geomicrobium</taxon>
    </lineage>
</organism>
<evidence type="ECO:0000313" key="5">
    <source>
        <dbReference type="EMBL" id="MBM7630948.1"/>
    </source>
</evidence>
<dbReference type="Pfam" id="PF08239">
    <property type="entry name" value="SH3_3"/>
    <property type="match status" value="4"/>
</dbReference>
<evidence type="ECO:0000259" key="4">
    <source>
        <dbReference type="PROSITE" id="PS51781"/>
    </source>
</evidence>
<feature type="domain" description="SH3b" evidence="4">
    <location>
        <begin position="214"/>
        <end position="279"/>
    </location>
</feature>
<dbReference type="RefSeq" id="WP_204695110.1">
    <property type="nucleotide sequence ID" value="NZ_JAFBEC010000001.1"/>
</dbReference>
<protein>
    <submittedName>
        <fullName evidence="5">N-acetylmuramoyl-L-alanine amidase</fullName>
        <ecNumber evidence="5">3.5.1.28</ecNumber>
    </submittedName>
</protein>
<evidence type="ECO:0000256" key="2">
    <source>
        <dbReference type="ARBA" id="ARBA00023316"/>
    </source>
</evidence>
<dbReference type="InterPro" id="IPR003646">
    <property type="entry name" value="SH3-like_bac-type"/>
</dbReference>
<dbReference type="SUPFAM" id="SSF53187">
    <property type="entry name" value="Zn-dependent exopeptidases"/>
    <property type="match status" value="1"/>
</dbReference>
<dbReference type="PROSITE" id="PS51781">
    <property type="entry name" value="SH3B"/>
    <property type="match status" value="2"/>
</dbReference>
<keyword evidence="1 5" id="KW-0378">Hydrolase</keyword>
<gene>
    <name evidence="5" type="ORF">JOD17_000039</name>
</gene>
<feature type="compositionally biased region" description="Acidic residues" evidence="3">
    <location>
        <begin position="17"/>
        <end position="45"/>
    </location>
</feature>
<dbReference type="Pfam" id="PF01520">
    <property type="entry name" value="Amidase_3"/>
    <property type="match status" value="1"/>
</dbReference>
<feature type="domain" description="SH3b" evidence="4">
    <location>
        <begin position="284"/>
        <end position="363"/>
    </location>
</feature>
<dbReference type="InterPro" id="IPR002508">
    <property type="entry name" value="MurNAc-LAA_cat"/>
</dbReference>
<dbReference type="EC" id="3.5.1.28" evidence="5"/>
<proteinExistence type="predicted"/>
<dbReference type="EMBL" id="JAFBEC010000001">
    <property type="protein sequence ID" value="MBM7630948.1"/>
    <property type="molecule type" value="Genomic_DNA"/>
</dbReference>
<dbReference type="SMART" id="SM00287">
    <property type="entry name" value="SH3b"/>
    <property type="match status" value="4"/>
</dbReference>
<dbReference type="InterPro" id="IPR050695">
    <property type="entry name" value="N-acetylmuramoyl_amidase_3"/>
</dbReference>